<dbReference type="GO" id="GO:0003677">
    <property type="term" value="F:DNA binding"/>
    <property type="evidence" value="ECO:0007669"/>
    <property type="project" value="UniProtKB-UniRule"/>
</dbReference>
<dbReference type="PANTHER" id="PTHR35807">
    <property type="entry name" value="TRANSCRIPTIONAL REGULATOR REDD-RELATED"/>
    <property type="match status" value="1"/>
</dbReference>
<evidence type="ECO:0000256" key="1">
    <source>
        <dbReference type="ARBA" id="ARBA00005820"/>
    </source>
</evidence>
<dbReference type="PANTHER" id="PTHR35807:SF1">
    <property type="entry name" value="TRANSCRIPTIONAL REGULATOR REDD"/>
    <property type="match status" value="1"/>
</dbReference>
<evidence type="ECO:0000256" key="2">
    <source>
        <dbReference type="ARBA" id="ARBA00023015"/>
    </source>
</evidence>
<dbReference type="InterPro" id="IPR036388">
    <property type="entry name" value="WH-like_DNA-bd_sf"/>
</dbReference>
<dbReference type="Gene3D" id="1.10.10.10">
    <property type="entry name" value="Winged helix-like DNA-binding domain superfamily/Winged helix DNA-binding domain"/>
    <property type="match status" value="1"/>
</dbReference>
<dbReference type="GO" id="GO:0000160">
    <property type="term" value="P:phosphorelay signal transduction system"/>
    <property type="evidence" value="ECO:0007669"/>
    <property type="project" value="InterPro"/>
</dbReference>
<reference evidence="8" key="1">
    <citation type="submission" date="2016-10" db="EMBL/GenBank/DDBJ databases">
        <authorList>
            <person name="Varghese N."/>
            <person name="Submissions S."/>
        </authorList>
    </citation>
    <scope>NUCLEOTIDE SEQUENCE [LARGE SCALE GENOMIC DNA]</scope>
    <source>
        <strain evidence="8">DSM 44260</strain>
    </source>
</reference>
<dbReference type="Gene3D" id="1.25.40.10">
    <property type="entry name" value="Tetratricopeptide repeat domain"/>
    <property type="match status" value="1"/>
</dbReference>
<dbReference type="AlphaFoldDB" id="A0A1H9MLR9"/>
<dbReference type="CDD" id="cd15831">
    <property type="entry name" value="BTAD"/>
    <property type="match status" value="1"/>
</dbReference>
<name>A0A1H9MLR9_9PSEU</name>
<dbReference type="SUPFAM" id="SSF48452">
    <property type="entry name" value="TPR-like"/>
    <property type="match status" value="1"/>
</dbReference>
<comment type="similarity">
    <text evidence="1">Belongs to the AfsR/DnrI/RedD regulatory family.</text>
</comment>
<evidence type="ECO:0000259" key="6">
    <source>
        <dbReference type="PROSITE" id="PS51755"/>
    </source>
</evidence>
<dbReference type="Pfam" id="PF00486">
    <property type="entry name" value="Trans_reg_C"/>
    <property type="match status" value="1"/>
</dbReference>
<dbReference type="InterPro" id="IPR051677">
    <property type="entry name" value="AfsR-DnrI-RedD_regulator"/>
</dbReference>
<dbReference type="InterPro" id="IPR011990">
    <property type="entry name" value="TPR-like_helical_dom_sf"/>
</dbReference>
<feature type="domain" description="OmpR/PhoB-type" evidence="6">
    <location>
        <begin position="1"/>
        <end position="83"/>
    </location>
</feature>
<evidence type="ECO:0000256" key="5">
    <source>
        <dbReference type="PROSITE-ProRule" id="PRU01091"/>
    </source>
</evidence>
<dbReference type="Pfam" id="PF03704">
    <property type="entry name" value="BTAD"/>
    <property type="match status" value="1"/>
</dbReference>
<dbReference type="Proteomes" id="UP000199051">
    <property type="component" value="Unassembled WGS sequence"/>
</dbReference>
<organism evidence="7 8">
    <name type="scientific">Actinokineospora terrae</name>
    <dbReference type="NCBI Taxonomy" id="155974"/>
    <lineage>
        <taxon>Bacteria</taxon>
        <taxon>Bacillati</taxon>
        <taxon>Actinomycetota</taxon>
        <taxon>Actinomycetes</taxon>
        <taxon>Pseudonocardiales</taxon>
        <taxon>Pseudonocardiaceae</taxon>
        <taxon>Actinokineospora</taxon>
    </lineage>
</organism>
<dbReference type="PROSITE" id="PS51755">
    <property type="entry name" value="OMPR_PHOB"/>
    <property type="match status" value="1"/>
</dbReference>
<evidence type="ECO:0000256" key="3">
    <source>
        <dbReference type="ARBA" id="ARBA00023125"/>
    </source>
</evidence>
<keyword evidence="8" id="KW-1185">Reference proteome</keyword>
<evidence type="ECO:0000313" key="8">
    <source>
        <dbReference type="Proteomes" id="UP000199051"/>
    </source>
</evidence>
<protein>
    <submittedName>
        <fullName evidence="7">DNA-binding transcriptional activator of the SARP family</fullName>
    </submittedName>
</protein>
<dbReference type="STRING" id="155974.SAMN04487818_102219"/>
<feature type="DNA-binding region" description="OmpR/PhoB-type" evidence="5">
    <location>
        <begin position="1"/>
        <end position="83"/>
    </location>
</feature>
<proteinExistence type="inferred from homology"/>
<keyword evidence="4" id="KW-0804">Transcription</keyword>
<dbReference type="RefSeq" id="WP_092775163.1">
    <property type="nucleotide sequence ID" value="NZ_FOGI01000002.1"/>
</dbReference>
<dbReference type="SMART" id="SM00862">
    <property type="entry name" value="Trans_reg_C"/>
    <property type="match status" value="1"/>
</dbReference>
<evidence type="ECO:0000256" key="4">
    <source>
        <dbReference type="ARBA" id="ARBA00023163"/>
    </source>
</evidence>
<dbReference type="InterPro" id="IPR001867">
    <property type="entry name" value="OmpR/PhoB-type_DNA-bd"/>
</dbReference>
<sequence>MAPVARKPRQILALLLLDSPRVVPTATLIDELWTPPAPRTARAAVQVYVFELRKRLAEATGLDMGTVANEVLCRARNGYKFVAEPTWFDLRSFRERERAGLAALAEGDLAKAAWDLRAALWTWSGPALAGVEPGPGIRAEVAGLEQSRATVLDQRIEVELVLGRHREILDELAGLAARDRFNEDLHAQFMVALYRCGHRTRALEVFHRLREDMVSRFGLEPSPRLYRCYQAALTRDPALGELPALLA</sequence>
<dbReference type="SMART" id="SM01043">
    <property type="entry name" value="BTAD"/>
    <property type="match status" value="1"/>
</dbReference>
<dbReference type="EMBL" id="FOGI01000002">
    <property type="protein sequence ID" value="SER24479.1"/>
    <property type="molecule type" value="Genomic_DNA"/>
</dbReference>
<dbReference type="InterPro" id="IPR005158">
    <property type="entry name" value="BTAD"/>
</dbReference>
<dbReference type="SUPFAM" id="SSF46894">
    <property type="entry name" value="C-terminal effector domain of the bipartite response regulators"/>
    <property type="match status" value="1"/>
</dbReference>
<dbReference type="InterPro" id="IPR016032">
    <property type="entry name" value="Sig_transdc_resp-reg_C-effctor"/>
</dbReference>
<accession>A0A1H9MLR9</accession>
<keyword evidence="2" id="KW-0805">Transcription regulation</keyword>
<evidence type="ECO:0000313" key="7">
    <source>
        <dbReference type="EMBL" id="SER24479.1"/>
    </source>
</evidence>
<gene>
    <name evidence="7" type="ORF">SAMN04487818_102219</name>
</gene>
<dbReference type="GO" id="GO:0006355">
    <property type="term" value="P:regulation of DNA-templated transcription"/>
    <property type="evidence" value="ECO:0007669"/>
    <property type="project" value="InterPro"/>
</dbReference>
<keyword evidence="3 5" id="KW-0238">DNA-binding</keyword>